<comment type="caution">
    <text evidence="1">The sequence shown here is derived from an EMBL/GenBank/DDBJ whole genome shotgun (WGS) entry which is preliminary data.</text>
</comment>
<reference evidence="1 2" key="1">
    <citation type="submission" date="2016-03" db="EMBL/GenBank/DDBJ databases">
        <title>Fine-scale spatial genetic structure of a fungal parasite of coffee scale insects.</title>
        <authorList>
            <person name="Jackson D."/>
            <person name="Zemenick K.A."/>
            <person name="Malloure B."/>
            <person name="Quandt C.A."/>
            <person name="James T.Y."/>
        </authorList>
    </citation>
    <scope>NUCLEOTIDE SEQUENCE [LARGE SCALE GENOMIC DNA]</scope>
    <source>
        <strain evidence="1 2">UM487</strain>
    </source>
</reference>
<proteinExistence type="predicted"/>
<name>A0A179IIB0_CORDF</name>
<dbReference type="OrthoDB" id="5413269at2759"/>
<sequence>MSNVYTIEVQNERGANTNYAMFMDTPQFSDGQQPWMNVWYTSFVPSGGTLEVRTGADFYAWTGTVPTSPAPGVVVVSGMSLLSRLGTPSVPGSAFDLKVIESFPTLQELEPTAPAESFQFNTGSDFNMPNNNYLVGLAKVNHRGQVAPVASIAPRPNSKVQITPKMKFFVTESHQVPGEIADHDSVTRDGATIDFTAGPGKAKFFARVVQGPDGRFTVTYSDSDE</sequence>
<evidence type="ECO:0000313" key="2">
    <source>
        <dbReference type="Proteomes" id="UP000243081"/>
    </source>
</evidence>
<dbReference type="EMBL" id="LUKN01001193">
    <property type="protein sequence ID" value="OAR01361.1"/>
    <property type="molecule type" value="Genomic_DNA"/>
</dbReference>
<dbReference type="OMA" id="RGANTNY"/>
<dbReference type="Proteomes" id="UP000243081">
    <property type="component" value="Unassembled WGS sequence"/>
</dbReference>
<evidence type="ECO:0000313" key="1">
    <source>
        <dbReference type="EMBL" id="OAR01361.1"/>
    </source>
</evidence>
<accession>A0A179IIB0</accession>
<organism evidence="1 2">
    <name type="scientific">Cordyceps confragosa</name>
    <name type="common">Lecanicillium lecanii</name>
    <dbReference type="NCBI Taxonomy" id="2714763"/>
    <lineage>
        <taxon>Eukaryota</taxon>
        <taxon>Fungi</taxon>
        <taxon>Dikarya</taxon>
        <taxon>Ascomycota</taxon>
        <taxon>Pezizomycotina</taxon>
        <taxon>Sordariomycetes</taxon>
        <taxon>Hypocreomycetidae</taxon>
        <taxon>Hypocreales</taxon>
        <taxon>Cordycipitaceae</taxon>
        <taxon>Akanthomyces</taxon>
    </lineage>
</organism>
<protein>
    <submittedName>
        <fullName evidence="1">Uncharacterized protein</fullName>
    </submittedName>
</protein>
<keyword evidence="2" id="KW-1185">Reference proteome</keyword>
<gene>
    <name evidence="1" type="ORF">LLEC1_07844</name>
</gene>
<dbReference type="AlphaFoldDB" id="A0A179IIB0"/>